<dbReference type="Proteomes" id="UP000317365">
    <property type="component" value="Chromosome"/>
</dbReference>
<proteinExistence type="predicted"/>
<sequence length="60" mass="6482">MAYRCLCNGGARCAVDWSNCGTLVPLRGALLGFGAYATYHLTQLAALKAWPYWLAALDMA</sequence>
<evidence type="ECO:0000313" key="1">
    <source>
        <dbReference type="EMBL" id="QDL56860.1"/>
    </source>
</evidence>
<dbReference type="KEGG" id="rhg:EXZ61_17600"/>
<protein>
    <submittedName>
        <fullName evidence="1">DUF2177 family protein</fullName>
    </submittedName>
</protein>
<reference evidence="2" key="2">
    <citation type="journal article" date="2020" name="Int. J. Syst. Evol. Microbiol.">
        <title>Genomic insights into a novel species Rhodoferax aquaticus sp. nov., isolated from freshwater.</title>
        <authorList>
            <person name="Li T."/>
            <person name="Zhuo Y."/>
            <person name="Jin C.Z."/>
            <person name="Wu X."/>
            <person name="Ko S.R."/>
            <person name="Jin F.J."/>
            <person name="Ahn C.Y."/>
            <person name="Oh H.M."/>
            <person name="Lee H.G."/>
            <person name="Jin L."/>
        </authorList>
    </citation>
    <scope>NUCLEOTIDE SEQUENCE [LARGE SCALE GENOMIC DNA]</scope>
    <source>
        <strain evidence="2">Gr-4</strain>
    </source>
</reference>
<organism evidence="1 2">
    <name type="scientific">Rhodoferax aquaticus</name>
    <dbReference type="NCBI Taxonomy" id="2527691"/>
    <lineage>
        <taxon>Bacteria</taxon>
        <taxon>Pseudomonadati</taxon>
        <taxon>Pseudomonadota</taxon>
        <taxon>Betaproteobacteria</taxon>
        <taxon>Burkholderiales</taxon>
        <taxon>Comamonadaceae</taxon>
        <taxon>Rhodoferax</taxon>
    </lineage>
</organism>
<dbReference type="InterPro" id="IPR018687">
    <property type="entry name" value="DUF2177_membr"/>
</dbReference>
<reference evidence="2" key="1">
    <citation type="submission" date="2019-02" db="EMBL/GenBank/DDBJ databases">
        <title>Complete genome sequence of Rhodoferax sp. Gr-4.</title>
        <authorList>
            <person name="Jin L."/>
        </authorList>
    </citation>
    <scope>NUCLEOTIDE SEQUENCE [LARGE SCALE GENOMIC DNA]</scope>
    <source>
        <strain evidence="2">Gr-4</strain>
    </source>
</reference>
<dbReference type="EMBL" id="CP036282">
    <property type="protein sequence ID" value="QDL56860.1"/>
    <property type="molecule type" value="Genomic_DNA"/>
</dbReference>
<gene>
    <name evidence="1" type="ORF">EXZ61_17600</name>
</gene>
<dbReference type="Pfam" id="PF09945">
    <property type="entry name" value="DUF2177"/>
    <property type="match status" value="1"/>
</dbReference>
<evidence type="ECO:0000313" key="2">
    <source>
        <dbReference type="Proteomes" id="UP000317365"/>
    </source>
</evidence>
<accession>A0A515EW04</accession>
<dbReference type="AlphaFoldDB" id="A0A515EW04"/>
<name>A0A515EW04_9BURK</name>
<keyword evidence="2" id="KW-1185">Reference proteome</keyword>